<proteinExistence type="predicted"/>
<organism evidence="1 2">
    <name type="scientific">Poritiphilus flavus</name>
    <dbReference type="NCBI Taxonomy" id="2697053"/>
    <lineage>
        <taxon>Bacteria</taxon>
        <taxon>Pseudomonadati</taxon>
        <taxon>Bacteroidota</taxon>
        <taxon>Flavobacteriia</taxon>
        <taxon>Flavobacteriales</taxon>
        <taxon>Flavobacteriaceae</taxon>
        <taxon>Poritiphilus</taxon>
    </lineage>
</organism>
<dbReference type="InterPro" id="IPR011048">
    <property type="entry name" value="Haem_d1_sf"/>
</dbReference>
<dbReference type="PANTHER" id="PTHR47197">
    <property type="entry name" value="PROTEIN NIRF"/>
    <property type="match status" value="1"/>
</dbReference>
<evidence type="ECO:0000313" key="2">
    <source>
        <dbReference type="Proteomes" id="UP000475249"/>
    </source>
</evidence>
<dbReference type="Proteomes" id="UP000475249">
    <property type="component" value="Unassembled WGS sequence"/>
</dbReference>
<dbReference type="EMBL" id="WXYO01000003">
    <property type="protein sequence ID" value="NAS11866.1"/>
    <property type="molecule type" value="Genomic_DNA"/>
</dbReference>
<name>A0A6L9EAV0_9FLAO</name>
<reference evidence="1 2" key="1">
    <citation type="submission" date="2020-01" db="EMBL/GenBank/DDBJ databases">
        <title>Bacteria diversity of Porities sp.</title>
        <authorList>
            <person name="Wang G."/>
        </authorList>
    </citation>
    <scope>NUCLEOTIDE SEQUENCE [LARGE SCALE GENOMIC DNA]</scope>
    <source>
        <strain evidence="1 2">R33</strain>
    </source>
</reference>
<accession>A0A6L9EAV0</accession>
<dbReference type="SUPFAM" id="SSF51004">
    <property type="entry name" value="C-terminal (heme d1) domain of cytochrome cd1-nitrite reductase"/>
    <property type="match status" value="1"/>
</dbReference>
<dbReference type="PANTHER" id="PTHR47197:SF3">
    <property type="entry name" value="DIHYDRO-HEME D1 DEHYDROGENASE"/>
    <property type="match status" value="1"/>
</dbReference>
<comment type="caution">
    <text evidence="1">The sequence shown here is derived from an EMBL/GenBank/DDBJ whole genome shotgun (WGS) entry which is preliminary data.</text>
</comment>
<gene>
    <name evidence="1" type="ORF">GTQ38_07635</name>
</gene>
<dbReference type="InterPro" id="IPR051200">
    <property type="entry name" value="Host-pathogen_enzymatic-act"/>
</dbReference>
<protein>
    <submittedName>
        <fullName evidence="1">Uncharacterized protein</fullName>
    </submittedName>
</protein>
<keyword evidence="2" id="KW-1185">Reference proteome</keyword>
<evidence type="ECO:0000313" key="1">
    <source>
        <dbReference type="EMBL" id="NAS11866.1"/>
    </source>
</evidence>
<dbReference type="AlphaFoldDB" id="A0A6L9EAV0"/>
<dbReference type="Gene3D" id="2.130.10.10">
    <property type="entry name" value="YVTN repeat-like/Quinoprotein amine dehydrogenase"/>
    <property type="match status" value="1"/>
</dbReference>
<dbReference type="InterPro" id="IPR015943">
    <property type="entry name" value="WD40/YVTN_repeat-like_dom_sf"/>
</dbReference>
<sequence length="413" mass="44819">MDFKGKALVSVSDADMVSSAYVDGKLGEADGKDAISLIPLNGNYKEWKSYETFATNSVAGPPCSVAVSPDGKYAFVVETFTPPSEGGTTFNDFSIGRLLSVFDVSDLKNPKLLETKDIGERPVGVSVSPNGEWLAIGYYSNGNQNLGLIPFENGKLGKVFTYSIPNVDPETAANEIDWHPSGKFLAAVMQNANQIAFIRVDFSSEEPAVEAHGNVVGTGKFPMKGDFTPDGSHYITTCLYWGPDVDGTWIEAPRGQLNSIRFDNQPQDGKVLHSNISTAEAGISPEGFSISHDGSLLVTTNLERSYLPYGINDAEPRITWYSSLSLLSIDKETGKLNHLADHYFQGILPEAVVFDASDNYLAVAVFDSFDDAEKGGRIDFWRVVKQAGEIPFLVNTNHSVPVARGAHSMVLIR</sequence>